<dbReference type="EMBL" id="AAVO02000022">
    <property type="protein sequence ID" value="EDM85869.1"/>
    <property type="molecule type" value="Genomic_DNA"/>
</dbReference>
<accession>A5ZWY8</accession>
<evidence type="ECO:0000313" key="2">
    <source>
        <dbReference type="EMBL" id="EDM85869.1"/>
    </source>
</evidence>
<feature type="transmembrane region" description="Helical" evidence="1">
    <location>
        <begin position="9"/>
        <end position="25"/>
    </location>
</feature>
<protein>
    <submittedName>
        <fullName evidence="2">Uncharacterized protein</fullName>
    </submittedName>
</protein>
<feature type="transmembrane region" description="Helical" evidence="1">
    <location>
        <begin position="80"/>
        <end position="99"/>
    </location>
</feature>
<dbReference type="HOGENOM" id="CLU_2271954_0_0_9"/>
<dbReference type="AlphaFoldDB" id="A5ZWY8"/>
<reference evidence="2 3" key="1">
    <citation type="submission" date="2007-03" db="EMBL/GenBank/DDBJ databases">
        <authorList>
            <person name="Fulton L."/>
            <person name="Clifton S."/>
            <person name="Fulton B."/>
            <person name="Xu J."/>
            <person name="Minx P."/>
            <person name="Pepin K.H."/>
            <person name="Johnson M."/>
            <person name="Thiruvilangam P."/>
            <person name="Bhonagiri V."/>
            <person name="Nash W.E."/>
            <person name="Mardis E.R."/>
            <person name="Wilson R.K."/>
        </authorList>
    </citation>
    <scope>NUCLEOTIDE SEQUENCE [LARGE SCALE GENOMIC DNA]</scope>
    <source>
        <strain evidence="2 3">ATCC 29174</strain>
    </source>
</reference>
<proteinExistence type="predicted"/>
<reference evidence="2 3" key="2">
    <citation type="submission" date="2007-04" db="EMBL/GenBank/DDBJ databases">
        <title>Draft genome sequence of Ruminococcus obeum (ATCC 29174).</title>
        <authorList>
            <person name="Sudarsanam P."/>
            <person name="Ley R."/>
            <person name="Guruge J."/>
            <person name="Turnbaugh P.J."/>
            <person name="Mahowald M."/>
            <person name="Liep D."/>
            <person name="Gordon J."/>
        </authorList>
    </citation>
    <scope>NUCLEOTIDE SEQUENCE [LARGE SCALE GENOMIC DNA]</scope>
    <source>
        <strain evidence="2 3">ATCC 29174</strain>
    </source>
</reference>
<keyword evidence="1" id="KW-0812">Transmembrane</keyword>
<evidence type="ECO:0000313" key="3">
    <source>
        <dbReference type="Proteomes" id="UP000006002"/>
    </source>
</evidence>
<evidence type="ECO:0000256" key="1">
    <source>
        <dbReference type="SAM" id="Phobius"/>
    </source>
</evidence>
<keyword evidence="1" id="KW-0472">Membrane</keyword>
<sequence length="102" mass="12369">MYIQKIRKVFIILMILLIILLYLQFGRDMDVYNSYVFSVGYYHEQQLKVVINKIWVNDNRKCANDILQRCKANSFKSIDFVMIAISPTSYMWMYIYRIYISK</sequence>
<comment type="caution">
    <text evidence="2">The sequence shown here is derived from an EMBL/GenBank/DDBJ whole genome shotgun (WGS) entry which is preliminary data.</text>
</comment>
<dbReference type="Proteomes" id="UP000006002">
    <property type="component" value="Unassembled WGS sequence"/>
</dbReference>
<name>A5ZWY8_9FIRM</name>
<organism evidence="2 3">
    <name type="scientific">Blautia obeum ATCC 29174</name>
    <dbReference type="NCBI Taxonomy" id="411459"/>
    <lineage>
        <taxon>Bacteria</taxon>
        <taxon>Bacillati</taxon>
        <taxon>Bacillota</taxon>
        <taxon>Clostridia</taxon>
        <taxon>Lachnospirales</taxon>
        <taxon>Lachnospiraceae</taxon>
        <taxon>Blautia</taxon>
    </lineage>
</organism>
<keyword evidence="1" id="KW-1133">Transmembrane helix</keyword>
<gene>
    <name evidence="2" type="ORF">RUMOBE_03532</name>
</gene>